<dbReference type="EMBL" id="LSSL01000436">
    <property type="protein sequence ID" value="OLY84607.1"/>
    <property type="molecule type" value="Genomic_DNA"/>
</dbReference>
<comment type="caution">
    <text evidence="1">The sequence shown here is derived from an EMBL/GenBank/DDBJ whole genome shotgun (WGS) entry which is preliminary data.</text>
</comment>
<keyword evidence="2" id="KW-1185">Reference proteome</keyword>
<dbReference type="STRING" id="133383.A0A1R0H640"/>
<reference evidence="1 2" key="1">
    <citation type="journal article" date="2016" name="Mol. Biol. Evol.">
        <title>Genome-Wide Survey of Gut Fungi (Harpellales) Reveals the First Horizontally Transferred Ubiquitin Gene from a Mosquito Host.</title>
        <authorList>
            <person name="Wang Y."/>
            <person name="White M.M."/>
            <person name="Kvist S."/>
            <person name="Moncalvo J.M."/>
        </authorList>
    </citation>
    <scope>NUCLEOTIDE SEQUENCE [LARGE SCALE GENOMIC DNA]</scope>
    <source>
        <strain evidence="1 2">ALG-7-W6</strain>
    </source>
</reference>
<gene>
    <name evidence="1" type="ORF">AYI68_g1222</name>
</gene>
<name>A0A1R0H640_9FUNG</name>
<evidence type="ECO:0000313" key="2">
    <source>
        <dbReference type="Proteomes" id="UP000187455"/>
    </source>
</evidence>
<dbReference type="AlphaFoldDB" id="A0A1R0H640"/>
<dbReference type="OrthoDB" id="10442503at2759"/>
<organism evidence="1 2">
    <name type="scientific">Smittium mucronatum</name>
    <dbReference type="NCBI Taxonomy" id="133383"/>
    <lineage>
        <taxon>Eukaryota</taxon>
        <taxon>Fungi</taxon>
        <taxon>Fungi incertae sedis</taxon>
        <taxon>Zoopagomycota</taxon>
        <taxon>Kickxellomycotina</taxon>
        <taxon>Harpellomycetes</taxon>
        <taxon>Harpellales</taxon>
        <taxon>Legeriomycetaceae</taxon>
        <taxon>Smittium</taxon>
    </lineage>
</organism>
<protein>
    <submittedName>
        <fullName evidence="1">Uncharacterized protein</fullName>
    </submittedName>
</protein>
<dbReference type="Proteomes" id="UP000187455">
    <property type="component" value="Unassembled WGS sequence"/>
</dbReference>
<proteinExistence type="predicted"/>
<accession>A0A1R0H640</accession>
<sequence length="165" mass="18213">MTIELHRKSSGDFSFPFSGNSNSQEVIKIEEHITVESEVLDVDSNNYRSSDPEPALLEATTDFMEWPVVSARNSRNGISKNYAGNSSMEVSDLVPRPAETIGQSTIVATSDNGNTRPKKQKIADVEEQALEPDSMYNQPRILQAKGLADTAIDLIVSNQRATKRQ</sequence>
<evidence type="ECO:0000313" key="1">
    <source>
        <dbReference type="EMBL" id="OLY84607.1"/>
    </source>
</evidence>